<evidence type="ECO:0000313" key="8">
    <source>
        <dbReference type="EMBL" id="AYQ71328.1"/>
    </source>
</evidence>
<dbReference type="InterPro" id="IPR041522">
    <property type="entry name" value="CdaR_GGDEF"/>
</dbReference>
<dbReference type="InterPro" id="IPR011006">
    <property type="entry name" value="CheY-like_superfamily"/>
</dbReference>
<dbReference type="Proteomes" id="UP000269097">
    <property type="component" value="Chromosome"/>
</dbReference>
<name>A0A3G3JSY4_9BACL</name>
<dbReference type="PANTHER" id="PTHR43280:SF10">
    <property type="entry name" value="REGULATORY PROTEIN POCR"/>
    <property type="match status" value="1"/>
</dbReference>
<dbReference type="PROSITE" id="PS50110">
    <property type="entry name" value="RESPONSE_REGULATORY"/>
    <property type="match status" value="1"/>
</dbReference>
<evidence type="ECO:0000256" key="3">
    <source>
        <dbReference type="ARBA" id="ARBA00023163"/>
    </source>
</evidence>
<dbReference type="Pfam" id="PF17853">
    <property type="entry name" value="GGDEF_2"/>
    <property type="match status" value="1"/>
</dbReference>
<dbReference type="PANTHER" id="PTHR43280">
    <property type="entry name" value="ARAC-FAMILY TRANSCRIPTIONAL REGULATOR"/>
    <property type="match status" value="1"/>
</dbReference>
<dbReference type="AlphaFoldDB" id="A0A3G3JSY4"/>
<evidence type="ECO:0000259" key="5">
    <source>
        <dbReference type="PROSITE" id="PS01124"/>
    </source>
</evidence>
<evidence type="ECO:0000259" key="7">
    <source>
        <dbReference type="PROSITE" id="PS50887"/>
    </source>
</evidence>
<dbReference type="PROSITE" id="PS00041">
    <property type="entry name" value="HTH_ARAC_FAMILY_1"/>
    <property type="match status" value="1"/>
</dbReference>
<dbReference type="GO" id="GO:0000160">
    <property type="term" value="P:phosphorelay signal transduction system"/>
    <property type="evidence" value="ECO:0007669"/>
    <property type="project" value="InterPro"/>
</dbReference>
<dbReference type="InterPro" id="IPR018062">
    <property type="entry name" value="HTH_AraC-typ_CS"/>
</dbReference>
<dbReference type="EMBL" id="CP033433">
    <property type="protein sequence ID" value="AYQ71328.1"/>
    <property type="molecule type" value="Genomic_DNA"/>
</dbReference>
<accession>A0A3G3JSY4</accession>
<dbReference type="GO" id="GO:0043565">
    <property type="term" value="F:sequence-specific DNA binding"/>
    <property type="evidence" value="ECO:0007669"/>
    <property type="project" value="InterPro"/>
</dbReference>
<evidence type="ECO:0000256" key="1">
    <source>
        <dbReference type="ARBA" id="ARBA00023015"/>
    </source>
</evidence>
<dbReference type="KEGG" id="coh:EAV92_01215"/>
<protein>
    <submittedName>
        <fullName evidence="8">Response regulator</fullName>
    </submittedName>
</protein>
<evidence type="ECO:0000256" key="4">
    <source>
        <dbReference type="PROSITE-ProRule" id="PRU00169"/>
    </source>
</evidence>
<dbReference type="GO" id="GO:0003700">
    <property type="term" value="F:DNA-binding transcription factor activity"/>
    <property type="evidence" value="ECO:0007669"/>
    <property type="project" value="InterPro"/>
</dbReference>
<feature type="modified residue" description="4-aspartylphosphate" evidence="4">
    <location>
        <position position="56"/>
    </location>
</feature>
<proteinExistence type="predicted"/>
<dbReference type="SUPFAM" id="SSF46689">
    <property type="entry name" value="Homeodomain-like"/>
    <property type="match status" value="2"/>
</dbReference>
<keyword evidence="2" id="KW-0238">DNA-binding</keyword>
<dbReference type="RefSeq" id="WP_123039392.1">
    <property type="nucleotide sequence ID" value="NZ_CP033433.1"/>
</dbReference>
<dbReference type="InterPro" id="IPR009057">
    <property type="entry name" value="Homeodomain-like_sf"/>
</dbReference>
<feature type="domain" description="Response regulatory" evidence="6">
    <location>
        <begin position="4"/>
        <end position="121"/>
    </location>
</feature>
<dbReference type="Gene3D" id="1.10.10.60">
    <property type="entry name" value="Homeodomain-like"/>
    <property type="match status" value="2"/>
</dbReference>
<keyword evidence="1" id="KW-0805">Transcription regulation</keyword>
<dbReference type="Pfam" id="PF00072">
    <property type="entry name" value="Response_reg"/>
    <property type="match status" value="1"/>
</dbReference>
<sequence>MKMNILLVDDEAVDLEWLRRRVLGSALDLHIAGTANNGFAALKILEQEPVDLILSDIRMPIMSGTDFARRAKEIHPNVKIVFISGHEDFGYAREAIEINAHGYLLKPVGDEELHGMLSSVFAKVEQERERNRSVSEALSLVGEELLLRWFHDVDPGQVESHIRSFLEPLLRGGTAAAIVEIDDLERAARNGSETDKRAITAQAAHLLKEFAEHWPLGRLLVSHNARFVVLATEPEDRFTLLLEGLLDEIRGKLPITVTIGIGQYARDMERLHESFRQAQAALSAKWLLGKNRLIKDSSESEPRGVSSSSLDEAVDRMLQGILEYDLVAIDDSLMELFGRSELALRKNDVYDLIIRITSKLHADLQKMNENLYELLQWESHQPMLLFQFETVQDVISWLRRRFFELSELLYSKKQKQKRKIIDEIIRYVEEKLEQKVTLKEVAAHFAFTPNYLGHLFHEETGLHFSDFMQEKRMDRVRALLGDPTLKVYEIAERVGYKNIIYFNRQFKQFTGMTPGEYRKKHRI</sequence>
<dbReference type="SMART" id="SM00342">
    <property type="entry name" value="HTH_ARAC"/>
    <property type="match status" value="1"/>
</dbReference>
<evidence type="ECO:0000256" key="2">
    <source>
        <dbReference type="ARBA" id="ARBA00023125"/>
    </source>
</evidence>
<dbReference type="InterPro" id="IPR018060">
    <property type="entry name" value="HTH_AraC"/>
</dbReference>
<gene>
    <name evidence="8" type="ORF">EAV92_01215</name>
</gene>
<dbReference type="PROSITE" id="PS01124">
    <property type="entry name" value="HTH_ARAC_FAMILY_2"/>
    <property type="match status" value="1"/>
</dbReference>
<dbReference type="SUPFAM" id="SSF52172">
    <property type="entry name" value="CheY-like"/>
    <property type="match status" value="1"/>
</dbReference>
<keyword evidence="4" id="KW-0597">Phosphoprotein</keyword>
<feature type="domain" description="GGDEF" evidence="7">
    <location>
        <begin position="172"/>
        <end position="298"/>
    </location>
</feature>
<dbReference type="SMART" id="SM00448">
    <property type="entry name" value="REC"/>
    <property type="match status" value="1"/>
</dbReference>
<reference evidence="8 9" key="1">
    <citation type="submission" date="2018-10" db="EMBL/GenBank/DDBJ databases">
        <title>Genome Sequence of Cohnella sp.</title>
        <authorList>
            <person name="Srinivasan S."/>
            <person name="Kim M.K."/>
        </authorList>
    </citation>
    <scope>NUCLEOTIDE SEQUENCE [LARGE SCALE GENOMIC DNA]</scope>
    <source>
        <strain evidence="8 9">18JY8-7</strain>
    </source>
</reference>
<dbReference type="PROSITE" id="PS50887">
    <property type="entry name" value="GGDEF"/>
    <property type="match status" value="1"/>
</dbReference>
<organism evidence="8 9">
    <name type="scientific">Cohnella candidum</name>
    <dbReference type="NCBI Taxonomy" id="2674991"/>
    <lineage>
        <taxon>Bacteria</taxon>
        <taxon>Bacillati</taxon>
        <taxon>Bacillota</taxon>
        <taxon>Bacilli</taxon>
        <taxon>Bacillales</taxon>
        <taxon>Paenibacillaceae</taxon>
        <taxon>Cohnella</taxon>
    </lineage>
</organism>
<evidence type="ECO:0000259" key="6">
    <source>
        <dbReference type="PROSITE" id="PS50110"/>
    </source>
</evidence>
<dbReference type="Gene3D" id="3.40.50.2300">
    <property type="match status" value="1"/>
</dbReference>
<dbReference type="PRINTS" id="PR00032">
    <property type="entry name" value="HTHARAC"/>
</dbReference>
<dbReference type="Pfam" id="PF12833">
    <property type="entry name" value="HTH_18"/>
    <property type="match status" value="1"/>
</dbReference>
<dbReference type="CDD" id="cd17536">
    <property type="entry name" value="REC_YesN-like"/>
    <property type="match status" value="1"/>
</dbReference>
<dbReference type="InterPro" id="IPR000160">
    <property type="entry name" value="GGDEF_dom"/>
</dbReference>
<feature type="domain" description="HTH araC/xylS-type" evidence="5">
    <location>
        <begin position="422"/>
        <end position="520"/>
    </location>
</feature>
<keyword evidence="9" id="KW-1185">Reference proteome</keyword>
<dbReference type="InterPro" id="IPR001789">
    <property type="entry name" value="Sig_transdc_resp-reg_receiver"/>
</dbReference>
<dbReference type="InterPro" id="IPR020449">
    <property type="entry name" value="Tscrpt_reg_AraC-type_HTH"/>
</dbReference>
<keyword evidence="3" id="KW-0804">Transcription</keyword>
<evidence type="ECO:0000313" key="9">
    <source>
        <dbReference type="Proteomes" id="UP000269097"/>
    </source>
</evidence>